<dbReference type="GO" id="GO:0008270">
    <property type="term" value="F:zinc ion binding"/>
    <property type="evidence" value="ECO:0007669"/>
    <property type="project" value="TreeGrafter"/>
</dbReference>
<dbReference type="GO" id="GO:0016887">
    <property type="term" value="F:ATP hydrolysis activity"/>
    <property type="evidence" value="ECO:0007669"/>
    <property type="project" value="InterPro"/>
</dbReference>
<dbReference type="InterPro" id="IPR003593">
    <property type="entry name" value="AAA+_ATPase"/>
</dbReference>
<accession>A0A7R9UF92</accession>
<dbReference type="Pfam" id="PF12037">
    <property type="entry name" value="ATAD3_N"/>
    <property type="match status" value="1"/>
</dbReference>
<dbReference type="PANTHER" id="PTHR23075:SF12">
    <property type="entry name" value="AAA+ ATPASE DOMAIN-CONTAINING PROTEIN"/>
    <property type="match status" value="1"/>
</dbReference>
<dbReference type="SMART" id="SM00382">
    <property type="entry name" value="AAA"/>
    <property type="match status" value="1"/>
</dbReference>
<dbReference type="InterPro" id="IPR003959">
    <property type="entry name" value="ATPase_AAA_core"/>
</dbReference>
<evidence type="ECO:0000313" key="5">
    <source>
        <dbReference type="EMBL" id="CAD8264570.1"/>
    </source>
</evidence>
<dbReference type="InterPro" id="IPR021911">
    <property type="entry name" value="ATAD3_N"/>
</dbReference>
<evidence type="ECO:0000256" key="3">
    <source>
        <dbReference type="SAM" id="MobiDB-lite"/>
    </source>
</evidence>
<keyword evidence="2" id="KW-0067">ATP-binding</keyword>
<name>A0A7R9UF92_9STRA</name>
<dbReference type="PANTHER" id="PTHR23075">
    <property type="entry name" value="PUTATIVE ATP-ASE"/>
    <property type="match status" value="1"/>
</dbReference>
<dbReference type="SUPFAM" id="SSF52540">
    <property type="entry name" value="P-loop containing nucleoside triphosphate hydrolases"/>
    <property type="match status" value="1"/>
</dbReference>
<evidence type="ECO:0000259" key="4">
    <source>
        <dbReference type="SMART" id="SM00382"/>
    </source>
</evidence>
<gene>
    <name evidence="5" type="ORF">PPYR1160_LOCUS14073</name>
</gene>
<dbReference type="InterPro" id="IPR027417">
    <property type="entry name" value="P-loop_NTPase"/>
</dbReference>
<evidence type="ECO:0000256" key="2">
    <source>
        <dbReference type="ARBA" id="ARBA00022840"/>
    </source>
</evidence>
<feature type="region of interest" description="Disordered" evidence="3">
    <location>
        <begin position="497"/>
        <end position="517"/>
    </location>
</feature>
<sequence length="517" mass="58424">MTMKQEETKQVHMKENMRKYELQQEQMAIERVQREAEESRRTIQATTEEQKKREDYRDQLERRRQVEVLQAQRDLAEQERAKQEEALKRQEAIRRKTLEYEAELRQQTEMARVKAETEGRIEQERKNFDLRIKELQTSAKEYRETTLESIKLAGQTIGSGISEFLNDREKMTAAVGTTVAIAFGIYAARWTTGITGRFIESRLGKPSLVRETSRINFLNPVKALREALVVGANRKSAMEGIVLQQETSKRLDRIAQTTRNTKANGAPFRHLLLHGPPGTGKTMYARQLASHSGMDYAIMTGGDIGPLGKDAVTELHRLFDWSQSSRRGLLLFVDEADAFLRRRRTEQFSEDARNALNAFLYRTGTESDKFMMVVATNQPQALDDAVTDRVDEIVEVGLPGVGERLSMLNQYMEESLLTPPKRTGLFSGTATEIKVTGITDGHLAQVAKDTEGFSGREIAKLVIAWQAAAYGTENAELNVELMKQVLKEQKESRRIKAVWESSAGSAQDDSSVGKASA</sequence>
<dbReference type="GO" id="GO:0005524">
    <property type="term" value="F:ATP binding"/>
    <property type="evidence" value="ECO:0007669"/>
    <property type="project" value="UniProtKB-KW"/>
</dbReference>
<dbReference type="Gene3D" id="3.40.50.300">
    <property type="entry name" value="P-loop containing nucleotide triphosphate hydrolases"/>
    <property type="match status" value="1"/>
</dbReference>
<organism evidence="5">
    <name type="scientific">Pinguiococcus pyrenoidosus</name>
    <dbReference type="NCBI Taxonomy" id="172671"/>
    <lineage>
        <taxon>Eukaryota</taxon>
        <taxon>Sar</taxon>
        <taxon>Stramenopiles</taxon>
        <taxon>Ochrophyta</taxon>
        <taxon>Pinguiophyceae</taxon>
        <taxon>Pinguiochrysidales</taxon>
        <taxon>Pinguiochrysidaceae</taxon>
        <taxon>Pinguiococcus</taxon>
    </lineage>
</organism>
<dbReference type="Pfam" id="PF00004">
    <property type="entry name" value="AAA"/>
    <property type="match status" value="1"/>
</dbReference>
<reference evidence="5" key="1">
    <citation type="submission" date="2021-01" db="EMBL/GenBank/DDBJ databases">
        <authorList>
            <person name="Corre E."/>
            <person name="Pelletier E."/>
            <person name="Niang G."/>
            <person name="Scheremetjew M."/>
            <person name="Finn R."/>
            <person name="Kale V."/>
            <person name="Holt S."/>
            <person name="Cochrane G."/>
            <person name="Meng A."/>
            <person name="Brown T."/>
            <person name="Cohen L."/>
        </authorList>
    </citation>
    <scope>NUCLEOTIDE SEQUENCE</scope>
    <source>
        <strain evidence="5">CCMP2078</strain>
    </source>
</reference>
<feature type="compositionally biased region" description="Basic and acidic residues" evidence="3">
    <location>
        <begin position="32"/>
        <end position="41"/>
    </location>
</feature>
<keyword evidence="1" id="KW-0547">Nucleotide-binding</keyword>
<proteinExistence type="predicted"/>
<feature type="domain" description="AAA+ ATPase" evidence="4">
    <location>
        <begin position="267"/>
        <end position="400"/>
    </location>
</feature>
<dbReference type="GO" id="GO:0005739">
    <property type="term" value="C:mitochondrion"/>
    <property type="evidence" value="ECO:0007669"/>
    <property type="project" value="TreeGrafter"/>
</dbReference>
<dbReference type="EMBL" id="HBEA01018520">
    <property type="protein sequence ID" value="CAD8264570.1"/>
    <property type="molecule type" value="Transcribed_RNA"/>
</dbReference>
<dbReference type="FunFam" id="3.40.50.300:FF:001717">
    <property type="entry name" value="ATPase family AAA domain-containing protein"/>
    <property type="match status" value="1"/>
</dbReference>
<evidence type="ECO:0000256" key="1">
    <source>
        <dbReference type="ARBA" id="ARBA00022741"/>
    </source>
</evidence>
<dbReference type="AlphaFoldDB" id="A0A7R9UF92"/>
<protein>
    <recommendedName>
        <fullName evidence="4">AAA+ ATPase domain-containing protein</fullName>
    </recommendedName>
</protein>
<feature type="region of interest" description="Disordered" evidence="3">
    <location>
        <begin position="32"/>
        <end position="57"/>
    </location>
</feature>
<dbReference type="GO" id="GO:0007005">
    <property type="term" value="P:mitochondrion organization"/>
    <property type="evidence" value="ECO:0007669"/>
    <property type="project" value="TreeGrafter"/>
</dbReference>
<feature type="compositionally biased region" description="Basic and acidic residues" evidence="3">
    <location>
        <begin position="48"/>
        <end position="57"/>
    </location>
</feature>